<dbReference type="AlphaFoldDB" id="A0A0X8X1R9"/>
<dbReference type="KEGG" id="mgot:MgSA37_02351"/>
<name>A0A0X8X1R9_9SPHI</name>
<reference evidence="1 2" key="1">
    <citation type="submission" date="2015-12" db="EMBL/GenBank/DDBJ databases">
        <title>Genome sequence of Mucilaginibacter gotjawali.</title>
        <authorList>
            <person name="Lee J.S."/>
            <person name="Lee K.C."/>
            <person name="Kim K.K."/>
            <person name="Lee B.W."/>
        </authorList>
    </citation>
    <scope>NUCLEOTIDE SEQUENCE [LARGE SCALE GENOMIC DNA]</scope>
    <source>
        <strain evidence="1 2">SA3-7</strain>
    </source>
</reference>
<dbReference type="OrthoDB" id="629215at2"/>
<sequence>MKLTVIRVLTFSLFFITIGQQLSAQGKQGYLLASVKISPSANASYPASPAIAKDNDELKVLADLENSFNKKPSRKLLLSFLRELNNKPDIDARQRGSKLNLHLARLFAKLRLYPLVMKCYFKNNVPGDDIYRKGYFIKQHVAGSDSVKMMNDSLDNTGLLAINSRDSILLKTDSGFYNHDGKNIQSAPVESVDIINPFEDGKTGVKYALLVHIQQPKSGRPKIFIRLNKVGHTFITLIKYNSDSTYVARTFGFYPDKESFLSATPIFPSADPLFKNDERHDFDEVVGKFISKRRFQKILQLVKQYNSHPYNLNNNNCTDFGLDAATIGGINILDTYGKWPLGRGNNPAKAGMSVLEGKVVNSDTEDGGLFIYNDVIEDK</sequence>
<protein>
    <submittedName>
        <fullName evidence="1">Uncharacterized protein</fullName>
    </submittedName>
</protein>
<evidence type="ECO:0000313" key="1">
    <source>
        <dbReference type="EMBL" id="BAU54179.1"/>
    </source>
</evidence>
<dbReference type="RefSeq" id="WP_096352027.1">
    <property type="nucleotide sequence ID" value="NZ_AP017313.1"/>
</dbReference>
<accession>A0A0X8X1R9</accession>
<evidence type="ECO:0000313" key="2">
    <source>
        <dbReference type="Proteomes" id="UP000218263"/>
    </source>
</evidence>
<proteinExistence type="predicted"/>
<keyword evidence="2" id="KW-1185">Reference proteome</keyword>
<dbReference type="EMBL" id="AP017313">
    <property type="protein sequence ID" value="BAU54179.1"/>
    <property type="molecule type" value="Genomic_DNA"/>
</dbReference>
<dbReference type="Proteomes" id="UP000218263">
    <property type="component" value="Chromosome"/>
</dbReference>
<organism evidence="1 2">
    <name type="scientific">Mucilaginibacter gotjawali</name>
    <dbReference type="NCBI Taxonomy" id="1550579"/>
    <lineage>
        <taxon>Bacteria</taxon>
        <taxon>Pseudomonadati</taxon>
        <taxon>Bacteroidota</taxon>
        <taxon>Sphingobacteriia</taxon>
        <taxon>Sphingobacteriales</taxon>
        <taxon>Sphingobacteriaceae</taxon>
        <taxon>Mucilaginibacter</taxon>
    </lineage>
</organism>
<gene>
    <name evidence="1" type="ORF">MgSA37_02351</name>
</gene>